<evidence type="ECO:0000313" key="7">
    <source>
        <dbReference type="Proteomes" id="UP000029665"/>
    </source>
</evidence>
<dbReference type="STRING" id="5643.A0A060S415"/>
<dbReference type="AlphaFoldDB" id="A0A060S415"/>
<keyword evidence="1" id="KW-0479">Metal-binding</keyword>
<dbReference type="SUPFAM" id="SSF144232">
    <property type="entry name" value="HIT/MYND zinc finger-like"/>
    <property type="match status" value="1"/>
</dbReference>
<dbReference type="InterPro" id="IPR002893">
    <property type="entry name" value="Znf_MYND"/>
</dbReference>
<keyword evidence="3" id="KW-0862">Zinc</keyword>
<comment type="caution">
    <text evidence="6">The sequence shown here is derived from an EMBL/GenBank/DDBJ whole genome shotgun (WGS) entry which is preliminary data.</text>
</comment>
<keyword evidence="7" id="KW-1185">Reference proteome</keyword>
<proteinExistence type="predicted"/>
<dbReference type="Gene3D" id="6.10.140.2220">
    <property type="match status" value="1"/>
</dbReference>
<evidence type="ECO:0000256" key="3">
    <source>
        <dbReference type="ARBA" id="ARBA00022833"/>
    </source>
</evidence>
<feature type="domain" description="MYND-type" evidence="5">
    <location>
        <begin position="16"/>
        <end position="57"/>
    </location>
</feature>
<dbReference type="HOGENOM" id="CLU_963593_0_0_1"/>
<evidence type="ECO:0000256" key="1">
    <source>
        <dbReference type="ARBA" id="ARBA00022723"/>
    </source>
</evidence>
<organism evidence="6 7">
    <name type="scientific">Pycnoporus cinnabarinus</name>
    <name type="common">Cinnabar-red polypore</name>
    <name type="synonym">Trametes cinnabarina</name>
    <dbReference type="NCBI Taxonomy" id="5643"/>
    <lineage>
        <taxon>Eukaryota</taxon>
        <taxon>Fungi</taxon>
        <taxon>Dikarya</taxon>
        <taxon>Basidiomycota</taxon>
        <taxon>Agaricomycotina</taxon>
        <taxon>Agaricomycetes</taxon>
        <taxon>Polyporales</taxon>
        <taxon>Polyporaceae</taxon>
        <taxon>Trametes</taxon>
    </lineage>
</organism>
<name>A0A060S415_PYCCI</name>
<gene>
    <name evidence="6" type="ORF">BN946_scf185000.g44</name>
</gene>
<dbReference type="PROSITE" id="PS50865">
    <property type="entry name" value="ZF_MYND_2"/>
    <property type="match status" value="1"/>
</dbReference>
<evidence type="ECO:0000256" key="2">
    <source>
        <dbReference type="ARBA" id="ARBA00022771"/>
    </source>
</evidence>
<evidence type="ECO:0000256" key="4">
    <source>
        <dbReference type="PROSITE-ProRule" id="PRU00134"/>
    </source>
</evidence>
<reference evidence="6" key="1">
    <citation type="submission" date="2014-01" db="EMBL/GenBank/DDBJ databases">
        <title>The genome of the white-rot fungus Pycnoporus cinnabarinus: a basidiomycete model with a versatile arsenal for lignocellulosic biomass breakdown.</title>
        <authorList>
            <person name="Levasseur A."/>
            <person name="Lomascolo A."/>
            <person name="Ruiz-Duenas F.J."/>
            <person name="Uzan E."/>
            <person name="Piumi F."/>
            <person name="Kues U."/>
            <person name="Ram A.F.J."/>
            <person name="Murat C."/>
            <person name="Haon M."/>
            <person name="Benoit I."/>
            <person name="Arfi Y."/>
            <person name="Chevret D."/>
            <person name="Drula E."/>
            <person name="Kwon M.J."/>
            <person name="Gouret P."/>
            <person name="Lesage-Meessen L."/>
            <person name="Lombard V."/>
            <person name="Mariette J."/>
            <person name="Noirot C."/>
            <person name="Park J."/>
            <person name="Patyshakuliyeva A."/>
            <person name="Wieneger R.A.B."/>
            <person name="Wosten H.A.B."/>
            <person name="Martin F."/>
            <person name="Coutinho P.M."/>
            <person name="de Vries R."/>
            <person name="Martinez A.T."/>
            <person name="Klopp C."/>
            <person name="Pontarotti P."/>
            <person name="Henrissat B."/>
            <person name="Record E."/>
        </authorList>
    </citation>
    <scope>NUCLEOTIDE SEQUENCE [LARGE SCALE GENOMIC DNA]</scope>
    <source>
        <strain evidence="6">BRFM137</strain>
    </source>
</reference>
<evidence type="ECO:0000259" key="5">
    <source>
        <dbReference type="PROSITE" id="PS50865"/>
    </source>
</evidence>
<accession>A0A060S415</accession>
<keyword evidence="2 4" id="KW-0863">Zinc-finger</keyword>
<dbReference type="GO" id="GO:0008270">
    <property type="term" value="F:zinc ion binding"/>
    <property type="evidence" value="ECO:0007669"/>
    <property type="project" value="UniProtKB-KW"/>
</dbReference>
<dbReference type="EMBL" id="CCBP010000028">
    <property type="protein sequence ID" value="CDO68901.1"/>
    <property type="molecule type" value="Genomic_DNA"/>
</dbReference>
<dbReference type="OMA" id="CCGTINK"/>
<sequence>MNMASPQSPGTTLRHCKWCGKTERPSQKLKKCAACGYVLYCSKQCQRDGWLEHKEACRYMRESAERASPHYDVEVRPYGFTSAVAFSKALSDWTEAHSLALQLCSQAYVLQLGGVNFVKVPCKYMLVSRLVCRTKPEQRTTERNPATTFVIRSQALTEIEEWTRASPLNAQFWDGTAGEREQVAVRVKEQYGNAYACLMPMLFNCDGVSMSTSLNLPVLHIRKRFPLDSASMDMLKDVITLCIRSIDQGFPLRCPDGSPSPIPVPGHFSRRGGKWVWEPFFADWDDYSPTSVEYPALHQAIAALKTGMSPKHLLAAFLSLQF</sequence>
<evidence type="ECO:0000313" key="6">
    <source>
        <dbReference type="EMBL" id="CDO68901.1"/>
    </source>
</evidence>
<protein>
    <recommendedName>
        <fullName evidence="5">MYND-type domain-containing protein</fullName>
    </recommendedName>
</protein>
<dbReference type="Pfam" id="PF01753">
    <property type="entry name" value="zf-MYND"/>
    <property type="match status" value="1"/>
</dbReference>
<dbReference type="Proteomes" id="UP000029665">
    <property type="component" value="Unassembled WGS sequence"/>
</dbReference>
<dbReference type="OrthoDB" id="2757990at2759"/>